<keyword evidence="4" id="KW-0963">Cytoplasm</keyword>
<dbReference type="Gene3D" id="3.40.50.150">
    <property type="entry name" value="Vaccinia Virus protein VP39"/>
    <property type="match status" value="1"/>
</dbReference>
<dbReference type="Pfam" id="PF01029">
    <property type="entry name" value="NusB"/>
    <property type="match status" value="1"/>
</dbReference>
<dbReference type="GO" id="GO:0008649">
    <property type="term" value="F:rRNA methyltransferase activity"/>
    <property type="evidence" value="ECO:0007669"/>
    <property type="project" value="InterPro"/>
</dbReference>
<feature type="binding site" evidence="13">
    <location>
        <begin position="263"/>
        <end position="269"/>
    </location>
    <ligand>
        <name>S-adenosyl-L-methionine</name>
        <dbReference type="ChEBI" id="CHEBI:59789"/>
    </ligand>
</feature>
<keyword evidence="5" id="KW-0698">rRNA processing</keyword>
<dbReference type="Gene3D" id="1.10.940.10">
    <property type="entry name" value="NusB-like"/>
    <property type="match status" value="1"/>
</dbReference>
<evidence type="ECO:0000256" key="3">
    <source>
        <dbReference type="ARBA" id="ARBA00012140"/>
    </source>
</evidence>
<evidence type="ECO:0000256" key="1">
    <source>
        <dbReference type="ARBA" id="ARBA00002724"/>
    </source>
</evidence>
<evidence type="ECO:0000256" key="6">
    <source>
        <dbReference type="ARBA" id="ARBA00022603"/>
    </source>
</evidence>
<dbReference type="RefSeq" id="WP_114297521.1">
    <property type="nucleotide sequence ID" value="NZ_QPJT01000009.1"/>
</dbReference>
<comment type="subcellular location">
    <subcellularLocation>
        <location evidence="2">Cytoplasm</location>
    </subcellularLocation>
</comment>
<feature type="domain" description="SAM-dependent MTase RsmB/NOP-type" evidence="14">
    <location>
        <begin position="173"/>
        <end position="449"/>
    </location>
</feature>
<dbReference type="PRINTS" id="PR02008">
    <property type="entry name" value="RCMTFAMILY"/>
</dbReference>
<feature type="binding site" evidence="13">
    <location>
        <position position="332"/>
    </location>
    <ligand>
        <name>S-adenosyl-L-methionine</name>
        <dbReference type="ChEBI" id="CHEBI:59789"/>
    </ligand>
</feature>
<feature type="binding site" evidence="13">
    <location>
        <position position="287"/>
    </location>
    <ligand>
        <name>S-adenosyl-L-methionine</name>
        <dbReference type="ChEBI" id="CHEBI:59789"/>
    </ligand>
</feature>
<evidence type="ECO:0000256" key="5">
    <source>
        <dbReference type="ARBA" id="ARBA00022552"/>
    </source>
</evidence>
<dbReference type="EMBL" id="QPJT01000009">
    <property type="protein sequence ID" value="RCX16782.1"/>
    <property type="molecule type" value="Genomic_DNA"/>
</dbReference>
<comment type="function">
    <text evidence="1">Specifically methylates the cytosine at position 967 (m5C967) of 16S rRNA.</text>
</comment>
<dbReference type="InterPro" id="IPR054728">
    <property type="entry name" value="RsmB-like_ferredoxin"/>
</dbReference>
<dbReference type="InterPro" id="IPR035926">
    <property type="entry name" value="NusB-like_sf"/>
</dbReference>
<accession>A0A369B5J3</accession>
<dbReference type="NCBIfam" id="NF011494">
    <property type="entry name" value="PRK14902.1"/>
    <property type="match status" value="1"/>
</dbReference>
<dbReference type="PROSITE" id="PS51686">
    <property type="entry name" value="SAM_MT_RSMB_NOP"/>
    <property type="match status" value="1"/>
</dbReference>
<reference evidence="15 16" key="1">
    <citation type="submission" date="2018-07" db="EMBL/GenBank/DDBJ databases">
        <title>Genomic Encyclopedia of Type Strains, Phase IV (KMG-IV): sequencing the most valuable type-strain genomes for metagenomic binning, comparative biology and taxonomic classification.</title>
        <authorList>
            <person name="Goeker M."/>
        </authorList>
    </citation>
    <scope>NUCLEOTIDE SEQUENCE [LARGE SCALE GENOMIC DNA]</scope>
    <source>
        <strain evidence="15 16">DSM 27016</strain>
    </source>
</reference>
<dbReference type="PANTHER" id="PTHR22807">
    <property type="entry name" value="NOP2 YEAST -RELATED NOL1/NOP2/FMU SUN DOMAIN-CONTAINING"/>
    <property type="match status" value="1"/>
</dbReference>
<dbReference type="Gene3D" id="3.30.70.1170">
    <property type="entry name" value="Sun protein, domain 3"/>
    <property type="match status" value="1"/>
</dbReference>
<keyword evidence="8 13" id="KW-0949">S-adenosyl-L-methionine</keyword>
<evidence type="ECO:0000256" key="11">
    <source>
        <dbReference type="ARBA" id="ARBA00031088"/>
    </source>
</evidence>
<sequence length="451" mass="51148">MSVDKPREIALKILYDINENGAYSSIAINKGLEAYELKGVDRAFITELVYGTLKWRLSIDWIIESFSSIRLKKISPWIINILRLGIYQLMYTSRVPESAACNESVRLSKKYGHAAAGGYVNAVMRSVVRNREGIKYPNPLNDLQKHLSIKYSHPEWMVREWLCEFGEDFTKELMEANNGIPDFTVRVNRLKASMEQLSESLKSEGLETSPGRYAVDALVIKLPSSIARLEAFRKGWFQVQDESSMLASIVLDPKPGELVMDICSAPGGKALHIAALMEGRGEIIARDIHMHKLELIRQSAQRLGINIITPEMYDACVLDHNYIDRADRVLVDAPCTGLGIIRRKPDIKWSRSIEDRDEIIRLQKKILNIGARYVKRGGCLVYSTCTIGHRENEDVVMGFISENPEFQLEDMTPFLPGPLKRPQAKKGYMQLFPNTDGIDGFFISRLVRKPI</sequence>
<evidence type="ECO:0000256" key="8">
    <source>
        <dbReference type="ARBA" id="ARBA00022691"/>
    </source>
</evidence>
<dbReference type="InterPro" id="IPR004573">
    <property type="entry name" value="rRNA_ssu_MeTfrase_B"/>
</dbReference>
<dbReference type="EC" id="2.1.1.176" evidence="3"/>
<dbReference type="InterPro" id="IPR006027">
    <property type="entry name" value="NusB_RsmB_TIM44"/>
</dbReference>
<evidence type="ECO:0000259" key="14">
    <source>
        <dbReference type="PROSITE" id="PS51686"/>
    </source>
</evidence>
<evidence type="ECO:0000256" key="7">
    <source>
        <dbReference type="ARBA" id="ARBA00022679"/>
    </source>
</evidence>
<dbReference type="SUPFAM" id="SSF53335">
    <property type="entry name" value="S-adenosyl-L-methionine-dependent methyltransferases"/>
    <property type="match status" value="1"/>
</dbReference>
<feature type="active site" description="Nucleophile" evidence="13">
    <location>
        <position position="385"/>
    </location>
</feature>
<dbReference type="FunFam" id="3.40.50.150:FF:000022">
    <property type="entry name" value="Ribosomal RNA small subunit methyltransferase B"/>
    <property type="match status" value="1"/>
</dbReference>
<evidence type="ECO:0000256" key="9">
    <source>
        <dbReference type="ARBA" id="ARBA00022884"/>
    </source>
</evidence>
<evidence type="ECO:0000256" key="13">
    <source>
        <dbReference type="PROSITE-ProRule" id="PRU01023"/>
    </source>
</evidence>
<keyword evidence="9 13" id="KW-0694">RNA-binding</keyword>
<comment type="similarity">
    <text evidence="13">Belongs to the class I-like SAM-binding methyltransferase superfamily. RsmB/NOP family.</text>
</comment>
<name>A0A369B5J3_9FIRM</name>
<keyword evidence="6 13" id="KW-0489">Methyltransferase</keyword>
<dbReference type="Pfam" id="PF22458">
    <property type="entry name" value="RsmF-B_ferredox"/>
    <property type="match status" value="1"/>
</dbReference>
<dbReference type="InterPro" id="IPR001678">
    <property type="entry name" value="MeTrfase_RsmB-F_NOP2_dom"/>
</dbReference>
<organism evidence="15 16">
    <name type="scientific">Anaerobacterium chartisolvens</name>
    <dbReference type="NCBI Taxonomy" id="1297424"/>
    <lineage>
        <taxon>Bacteria</taxon>
        <taxon>Bacillati</taxon>
        <taxon>Bacillota</taxon>
        <taxon>Clostridia</taxon>
        <taxon>Eubacteriales</taxon>
        <taxon>Oscillospiraceae</taxon>
        <taxon>Anaerobacterium</taxon>
    </lineage>
</organism>
<dbReference type="GO" id="GO:0003723">
    <property type="term" value="F:RNA binding"/>
    <property type="evidence" value="ECO:0007669"/>
    <property type="project" value="UniProtKB-UniRule"/>
</dbReference>
<keyword evidence="16" id="KW-1185">Reference proteome</keyword>
<evidence type="ECO:0000256" key="2">
    <source>
        <dbReference type="ARBA" id="ARBA00004496"/>
    </source>
</evidence>
<evidence type="ECO:0000313" key="16">
    <source>
        <dbReference type="Proteomes" id="UP000253034"/>
    </source>
</evidence>
<gene>
    <name evidence="15" type="ORF">DFR58_1097</name>
</gene>
<dbReference type="NCBIfam" id="TIGR00563">
    <property type="entry name" value="rsmB"/>
    <property type="match status" value="1"/>
</dbReference>
<dbReference type="Pfam" id="PF01189">
    <property type="entry name" value="Methyltr_RsmB-F"/>
    <property type="match status" value="1"/>
</dbReference>
<protein>
    <recommendedName>
        <fullName evidence="3">16S rRNA (cytosine(967)-C(5))-methyltransferase</fullName>
        <ecNumber evidence="3">2.1.1.176</ecNumber>
    </recommendedName>
    <alternativeName>
        <fullName evidence="10">16S rRNA m5C967 methyltransferase</fullName>
    </alternativeName>
    <alternativeName>
        <fullName evidence="11">rRNA (cytosine-C(5)-)-methyltransferase RsmB</fullName>
    </alternativeName>
</protein>
<dbReference type="AlphaFoldDB" id="A0A369B5J3"/>
<comment type="catalytic activity">
    <reaction evidence="12">
        <text>cytidine(967) in 16S rRNA + S-adenosyl-L-methionine = 5-methylcytidine(967) in 16S rRNA + S-adenosyl-L-homocysteine + H(+)</text>
        <dbReference type="Rhea" id="RHEA:42748"/>
        <dbReference type="Rhea" id="RHEA-COMP:10219"/>
        <dbReference type="Rhea" id="RHEA-COMP:10220"/>
        <dbReference type="ChEBI" id="CHEBI:15378"/>
        <dbReference type="ChEBI" id="CHEBI:57856"/>
        <dbReference type="ChEBI" id="CHEBI:59789"/>
        <dbReference type="ChEBI" id="CHEBI:74483"/>
        <dbReference type="ChEBI" id="CHEBI:82748"/>
        <dbReference type="EC" id="2.1.1.176"/>
    </reaction>
</comment>
<dbReference type="InterPro" id="IPR029063">
    <property type="entry name" value="SAM-dependent_MTases_sf"/>
</dbReference>
<feature type="binding site" evidence="13">
    <location>
        <position position="314"/>
    </location>
    <ligand>
        <name>S-adenosyl-L-methionine</name>
        <dbReference type="ChEBI" id="CHEBI:59789"/>
    </ligand>
</feature>
<dbReference type="Proteomes" id="UP000253034">
    <property type="component" value="Unassembled WGS sequence"/>
</dbReference>
<dbReference type="PANTHER" id="PTHR22807:SF53">
    <property type="entry name" value="RIBOSOMAL RNA SMALL SUBUNIT METHYLTRANSFERASE B-RELATED"/>
    <property type="match status" value="1"/>
</dbReference>
<evidence type="ECO:0000256" key="10">
    <source>
        <dbReference type="ARBA" id="ARBA00030399"/>
    </source>
</evidence>
<evidence type="ECO:0000256" key="4">
    <source>
        <dbReference type="ARBA" id="ARBA00022490"/>
    </source>
</evidence>
<dbReference type="GO" id="GO:0005737">
    <property type="term" value="C:cytoplasm"/>
    <property type="evidence" value="ECO:0007669"/>
    <property type="project" value="UniProtKB-SubCell"/>
</dbReference>
<evidence type="ECO:0000313" key="15">
    <source>
        <dbReference type="EMBL" id="RCX16782.1"/>
    </source>
</evidence>
<dbReference type="InterPro" id="IPR023267">
    <property type="entry name" value="RCMT"/>
</dbReference>
<dbReference type="OrthoDB" id="9810297at2"/>
<evidence type="ECO:0000256" key="12">
    <source>
        <dbReference type="ARBA" id="ARBA00047283"/>
    </source>
</evidence>
<keyword evidence="7 13" id="KW-0808">Transferase</keyword>
<comment type="caution">
    <text evidence="15">The sequence shown here is derived from an EMBL/GenBank/DDBJ whole genome shotgun (WGS) entry which is preliminary data.</text>
</comment>
<dbReference type="GO" id="GO:0006355">
    <property type="term" value="P:regulation of DNA-templated transcription"/>
    <property type="evidence" value="ECO:0007669"/>
    <property type="project" value="InterPro"/>
</dbReference>
<proteinExistence type="inferred from homology"/>
<dbReference type="SUPFAM" id="SSF48013">
    <property type="entry name" value="NusB-like"/>
    <property type="match status" value="1"/>
</dbReference>
<dbReference type="InterPro" id="IPR049560">
    <property type="entry name" value="MeTrfase_RsmB-F_NOP2_cat"/>
</dbReference>